<evidence type="ECO:0000313" key="4">
    <source>
        <dbReference type="Proteomes" id="UP000287651"/>
    </source>
</evidence>
<gene>
    <name evidence="3" type="ORF">B296_00016279</name>
</gene>
<evidence type="ECO:0000256" key="2">
    <source>
        <dbReference type="SAM" id="MobiDB-lite"/>
    </source>
</evidence>
<feature type="region of interest" description="Disordered" evidence="2">
    <location>
        <begin position="138"/>
        <end position="216"/>
    </location>
</feature>
<dbReference type="AlphaFoldDB" id="A0A426ZKQ7"/>
<proteinExistence type="predicted"/>
<evidence type="ECO:0000256" key="1">
    <source>
        <dbReference type="SAM" id="Coils"/>
    </source>
</evidence>
<sequence length="436" mass="47515">SFYSKCYGSFVPEVLTVLIAYHVIVLHHTLRGPCSEWGQIGPKSQLDRAGVREMSRPEGKFRHNLVDLAERANSGINLGDLAERANSDINPSDLVERMNLGINLDDSTERANSGTNLGDLAERVNLGSNFGDLAERVNSGTNLGDSAKRASSSTNPRGLAERVNSGTNLGDLAERANSSTNLGDSVERANSGTNLRGLGDPETSPSGESSRPPSPVDARVLRDLEVMKVGHDLDMAVTEGSLAAIRERYNILTEYGLHVPRSGQRPYSLDTPGGTPPPAVGAGAVHTPLGSFAGLSRQGDGVGKFSTLISTLLVSFQLSPYDRCFVQNQHFQMVLFDRVHDAGRLITFMDYHISNLQQEIDTLKSGGGPEVVAAVEERASELEKELEKTKREWDEALQRLKASDKELNEARGNLSEIQRLLKKARVRAWKMDDELL</sequence>
<feature type="compositionally biased region" description="Polar residues" evidence="2">
    <location>
        <begin position="176"/>
        <end position="194"/>
    </location>
</feature>
<reference evidence="3 4" key="1">
    <citation type="journal article" date="2014" name="Agronomy (Basel)">
        <title>A Draft Genome Sequence for Ensete ventricosum, the Drought-Tolerant Tree Against Hunger.</title>
        <authorList>
            <person name="Harrison J."/>
            <person name="Moore K.A."/>
            <person name="Paszkiewicz K."/>
            <person name="Jones T."/>
            <person name="Grant M."/>
            <person name="Ambacheew D."/>
            <person name="Muzemil S."/>
            <person name="Studholme D.J."/>
        </authorList>
    </citation>
    <scope>NUCLEOTIDE SEQUENCE [LARGE SCALE GENOMIC DNA]</scope>
</reference>
<evidence type="ECO:0000313" key="3">
    <source>
        <dbReference type="EMBL" id="RRT64593.1"/>
    </source>
</evidence>
<feature type="coiled-coil region" evidence="1">
    <location>
        <begin position="372"/>
        <end position="427"/>
    </location>
</feature>
<feature type="compositionally biased region" description="Low complexity" evidence="2">
    <location>
        <begin position="201"/>
        <end position="211"/>
    </location>
</feature>
<name>A0A426ZKQ7_ENSVE</name>
<feature type="non-terminal residue" evidence="3">
    <location>
        <position position="1"/>
    </location>
</feature>
<feature type="compositionally biased region" description="Polar residues" evidence="2">
    <location>
        <begin position="138"/>
        <end position="156"/>
    </location>
</feature>
<dbReference type="EMBL" id="AMZH03006127">
    <property type="protein sequence ID" value="RRT64593.1"/>
    <property type="molecule type" value="Genomic_DNA"/>
</dbReference>
<accession>A0A426ZKQ7</accession>
<organism evidence="3 4">
    <name type="scientific">Ensete ventricosum</name>
    <name type="common">Abyssinian banana</name>
    <name type="synonym">Musa ensete</name>
    <dbReference type="NCBI Taxonomy" id="4639"/>
    <lineage>
        <taxon>Eukaryota</taxon>
        <taxon>Viridiplantae</taxon>
        <taxon>Streptophyta</taxon>
        <taxon>Embryophyta</taxon>
        <taxon>Tracheophyta</taxon>
        <taxon>Spermatophyta</taxon>
        <taxon>Magnoliopsida</taxon>
        <taxon>Liliopsida</taxon>
        <taxon>Zingiberales</taxon>
        <taxon>Musaceae</taxon>
        <taxon>Ensete</taxon>
    </lineage>
</organism>
<protein>
    <submittedName>
        <fullName evidence="3">Uncharacterized protein</fullName>
    </submittedName>
</protein>
<dbReference type="Proteomes" id="UP000287651">
    <property type="component" value="Unassembled WGS sequence"/>
</dbReference>
<comment type="caution">
    <text evidence="3">The sequence shown here is derived from an EMBL/GenBank/DDBJ whole genome shotgun (WGS) entry which is preliminary data.</text>
</comment>
<keyword evidence="1" id="KW-0175">Coiled coil</keyword>